<dbReference type="Proteomes" id="UP000265703">
    <property type="component" value="Unassembled WGS sequence"/>
</dbReference>
<dbReference type="AlphaFoldDB" id="A0A397SD73"/>
<comment type="caution">
    <text evidence="1">The sequence shown here is derived from an EMBL/GenBank/DDBJ whole genome shotgun (WGS) entry which is preliminary data.</text>
</comment>
<organism evidence="1 2">
    <name type="scientific">Glomus cerebriforme</name>
    <dbReference type="NCBI Taxonomy" id="658196"/>
    <lineage>
        <taxon>Eukaryota</taxon>
        <taxon>Fungi</taxon>
        <taxon>Fungi incertae sedis</taxon>
        <taxon>Mucoromycota</taxon>
        <taxon>Glomeromycotina</taxon>
        <taxon>Glomeromycetes</taxon>
        <taxon>Glomerales</taxon>
        <taxon>Glomeraceae</taxon>
        <taxon>Glomus</taxon>
    </lineage>
</organism>
<evidence type="ECO:0000313" key="2">
    <source>
        <dbReference type="Proteomes" id="UP000265703"/>
    </source>
</evidence>
<reference evidence="1 2" key="1">
    <citation type="submission" date="2018-06" db="EMBL/GenBank/DDBJ databases">
        <title>Comparative genomics reveals the genomic features of Rhizophagus irregularis, R. cerebriforme, R. diaphanum and Gigaspora rosea, and their symbiotic lifestyle signature.</title>
        <authorList>
            <person name="Morin E."/>
            <person name="San Clemente H."/>
            <person name="Chen E.C.H."/>
            <person name="De La Providencia I."/>
            <person name="Hainaut M."/>
            <person name="Kuo A."/>
            <person name="Kohler A."/>
            <person name="Murat C."/>
            <person name="Tang N."/>
            <person name="Roy S."/>
            <person name="Loubradou J."/>
            <person name="Henrissat B."/>
            <person name="Grigoriev I.V."/>
            <person name="Corradi N."/>
            <person name="Roux C."/>
            <person name="Martin F.M."/>
        </authorList>
    </citation>
    <scope>NUCLEOTIDE SEQUENCE [LARGE SCALE GENOMIC DNA]</scope>
    <source>
        <strain evidence="1 2">DAOM 227022</strain>
    </source>
</reference>
<name>A0A397SD73_9GLOM</name>
<gene>
    <name evidence="1" type="ORF">C1645_743497</name>
</gene>
<evidence type="ECO:0000313" key="1">
    <source>
        <dbReference type="EMBL" id="RIA82829.1"/>
    </source>
</evidence>
<protein>
    <submittedName>
        <fullName evidence="1">Uncharacterized protein</fullName>
    </submittedName>
</protein>
<accession>A0A397SD73</accession>
<keyword evidence="2" id="KW-1185">Reference proteome</keyword>
<sequence>MVLLINLQEEFSIVVGGPDENGCYQITKGEKLNDYFQVLYSRKIIETLDNLEIKKFKFLVVLVTSSFSEKPSFCFSFRVVDNKIEKEMKNYLKKEEKKFESKRKCKIDSFILQYLTPIMICTATKLDEKVKTGVAACLTKKSHLFWKKGKTTSEKKFYGQNEQNKPDILITLIDKNSKVKKDNKIALEITQADTSPPGKFSFHEKLDGQMEKGDFKGARETEKILDKVDTIVFGEIRAEEELKRIDEEHKGKLDDLKISPYGIALN</sequence>
<dbReference type="EMBL" id="QKYT01000626">
    <property type="protein sequence ID" value="RIA82829.1"/>
    <property type="molecule type" value="Genomic_DNA"/>
</dbReference>
<proteinExistence type="predicted"/>